<proteinExistence type="predicted"/>
<protein>
    <submittedName>
        <fullName evidence="3">Uncharacterized protein</fullName>
    </submittedName>
</protein>
<keyword evidence="1" id="KW-0472">Membrane</keyword>
<dbReference type="EMBL" id="NMUE01000011">
    <property type="protein sequence ID" value="RFA96674.1"/>
    <property type="molecule type" value="Genomic_DNA"/>
</dbReference>
<organism evidence="3 4">
    <name type="scientific">Pyrobaculum aerophilum</name>
    <dbReference type="NCBI Taxonomy" id="13773"/>
    <lineage>
        <taxon>Archaea</taxon>
        <taxon>Thermoproteota</taxon>
        <taxon>Thermoprotei</taxon>
        <taxon>Thermoproteales</taxon>
        <taxon>Thermoproteaceae</taxon>
        <taxon>Pyrobaculum</taxon>
    </lineage>
</organism>
<gene>
    <name evidence="2" type="ORF">CGL51_04795</name>
    <name evidence="3" type="ORF">CGL52_00035</name>
</gene>
<dbReference type="EMBL" id="NMUF01000001">
    <property type="protein sequence ID" value="RFB00301.1"/>
    <property type="molecule type" value="Genomic_DNA"/>
</dbReference>
<keyword evidence="1" id="KW-0812">Transmembrane</keyword>
<evidence type="ECO:0000313" key="4">
    <source>
        <dbReference type="Proteomes" id="UP000256877"/>
    </source>
</evidence>
<evidence type="ECO:0000313" key="3">
    <source>
        <dbReference type="EMBL" id="RFB00301.1"/>
    </source>
</evidence>
<keyword evidence="1" id="KW-1133">Transmembrane helix</keyword>
<name>A0A371R706_9CREN</name>
<dbReference type="Proteomes" id="UP000257123">
    <property type="component" value="Unassembled WGS sequence"/>
</dbReference>
<dbReference type="AlphaFoldDB" id="A0A371R706"/>
<feature type="transmembrane region" description="Helical" evidence="1">
    <location>
        <begin position="342"/>
        <end position="361"/>
    </location>
</feature>
<reference evidence="4 5" key="1">
    <citation type="submission" date="2017-07" db="EMBL/GenBank/DDBJ databases">
        <title>Draft genome sequence of aerobic hyperthermophilic archaea, Pyrobaculum aerophilum YKB31 and YKB32.</title>
        <authorList>
            <person name="Mochizuki T."/>
            <person name="Berliner A.J."/>
            <person name="Yoshida-Takashima Y."/>
            <person name="Takaki Y."/>
            <person name="Nunoura T."/>
            <person name="Takai K."/>
        </authorList>
    </citation>
    <scope>NUCLEOTIDE SEQUENCE [LARGE SCALE GENOMIC DNA]</scope>
    <source>
        <strain evidence="2 5">YKB31</strain>
        <strain evidence="3 4">YKB32</strain>
    </source>
</reference>
<comment type="caution">
    <text evidence="3">The sequence shown here is derived from an EMBL/GenBank/DDBJ whole genome shotgun (WGS) entry which is preliminary data.</text>
</comment>
<evidence type="ECO:0000313" key="2">
    <source>
        <dbReference type="EMBL" id="RFA96674.1"/>
    </source>
</evidence>
<evidence type="ECO:0000313" key="5">
    <source>
        <dbReference type="Proteomes" id="UP000257123"/>
    </source>
</evidence>
<accession>A0A371R706</accession>
<dbReference type="Proteomes" id="UP000256877">
    <property type="component" value="Unassembled WGS sequence"/>
</dbReference>
<evidence type="ECO:0000256" key="1">
    <source>
        <dbReference type="SAM" id="Phobius"/>
    </source>
</evidence>
<sequence length="371" mass="40804">MARPIAPLISLLAISAVVLGAVSYQIGPYTVVNYTGLVDVFKPTYVFKLDNCDVYVYVAKTFNDSTPMLSRLEDLIPPIKSVARGVDINKLFDAVLKLPGDAEVTVSIYGVGESDRIAAYIEIAPGTPGYKIIEHVKTRASNYTELVKEVGEKLGVSVYKTAGEVRESLKKAFSRGESAKAAYVEIVRKKLGSTKIEASSEGPIVLIKTTNLTEALNWLSYIGKELGEEIPAYIRVGAYWFTEELGERLRNAAMRWEREMGTVKKLEGGVAGIIHIFLLSQDLGPAYFVFPYVNGTPPDEETAKRLISRYVELAGVCPSPLIVEFWPKTGVDYLIVKPDYRVFILPAVAAAVTIIVALFIARRIKKSARKG</sequence>